<name>A0A133KTI9_HEYCO</name>
<accession>A0A133KTI9</accession>
<dbReference type="InterPro" id="IPR014078">
    <property type="entry name" value="Nudix_YtkD"/>
</dbReference>
<dbReference type="InterPro" id="IPR020084">
    <property type="entry name" value="NUDIX_hydrolase_CS"/>
</dbReference>
<evidence type="ECO:0000259" key="2">
    <source>
        <dbReference type="PROSITE" id="PS51462"/>
    </source>
</evidence>
<reference evidence="4" key="1">
    <citation type="submission" date="2016-01" db="EMBL/GenBank/DDBJ databases">
        <authorList>
            <person name="Mitreva M."/>
            <person name="Pepin K.H."/>
            <person name="Mihindukulasuriya K.A."/>
            <person name="Fulton R."/>
            <person name="Fronick C."/>
            <person name="O'Laughlin M."/>
            <person name="Miner T."/>
            <person name="Herter B."/>
            <person name="Rosa B.A."/>
            <person name="Cordes M."/>
            <person name="Tomlinson C."/>
            <person name="Wollam A."/>
            <person name="Palsikar V.B."/>
            <person name="Mardis E.R."/>
            <person name="Wilson R.K."/>
        </authorList>
    </citation>
    <scope>NUCLEOTIDE SEQUENCE [LARGE SCALE GENOMIC DNA]</scope>
    <source>
        <strain evidence="4">GED7749B</strain>
    </source>
</reference>
<feature type="domain" description="Nudix hydrolase" evidence="2">
    <location>
        <begin position="20"/>
        <end position="160"/>
    </location>
</feature>
<dbReference type="GO" id="GO:0016787">
    <property type="term" value="F:hydrolase activity"/>
    <property type="evidence" value="ECO:0007669"/>
    <property type="project" value="UniProtKB-KW"/>
</dbReference>
<dbReference type="EMBL" id="LRPN01000048">
    <property type="protein sequence ID" value="KWZ82817.1"/>
    <property type="molecule type" value="Genomic_DNA"/>
</dbReference>
<evidence type="ECO:0000256" key="1">
    <source>
        <dbReference type="ARBA" id="ARBA00022801"/>
    </source>
</evidence>
<dbReference type="Pfam" id="PF00293">
    <property type="entry name" value="NUDIX"/>
    <property type="match status" value="1"/>
</dbReference>
<organism evidence="3 4">
    <name type="scientific">Heyndrickxia coagulans</name>
    <name type="common">Weizmannia coagulans</name>
    <dbReference type="NCBI Taxonomy" id="1398"/>
    <lineage>
        <taxon>Bacteria</taxon>
        <taxon>Bacillati</taxon>
        <taxon>Bacillota</taxon>
        <taxon>Bacilli</taxon>
        <taxon>Bacillales</taxon>
        <taxon>Bacillaceae</taxon>
        <taxon>Heyndrickxia</taxon>
    </lineage>
</organism>
<dbReference type="SUPFAM" id="SSF55811">
    <property type="entry name" value="Nudix"/>
    <property type="match status" value="1"/>
</dbReference>
<evidence type="ECO:0000313" key="3">
    <source>
        <dbReference type="EMBL" id="KWZ82817.1"/>
    </source>
</evidence>
<sequence length="167" mass="19073">MHPLAYNEEQEGFDVYRFTDLNGNPVTLIFEKNAFSIEPQHVLVLARYRGNWLLTRHPKRGLEFPGGKREAGETVREAARRELYEETGGIPENLQYIGEYCVCDQARGPFVKAVFYADIGRLESKQDYLETDGPVLMEGDLVEKLQSPSFSFLMKDGVVETALRHVE</sequence>
<dbReference type="PROSITE" id="PS00893">
    <property type="entry name" value="NUDIX_BOX"/>
    <property type="match status" value="1"/>
</dbReference>
<protein>
    <submittedName>
        <fullName evidence="3">Nucleoside triphosphatase YtkD</fullName>
    </submittedName>
</protein>
<dbReference type="InterPro" id="IPR015797">
    <property type="entry name" value="NUDIX_hydrolase-like_dom_sf"/>
</dbReference>
<gene>
    <name evidence="3" type="ORF">HMPREF3213_01577</name>
</gene>
<dbReference type="CDD" id="cd04665">
    <property type="entry name" value="NUDIX_RppH"/>
    <property type="match status" value="1"/>
</dbReference>
<dbReference type="Proteomes" id="UP000070376">
    <property type="component" value="Unassembled WGS sequence"/>
</dbReference>
<evidence type="ECO:0000313" key="4">
    <source>
        <dbReference type="Proteomes" id="UP000070376"/>
    </source>
</evidence>
<keyword evidence="1" id="KW-0378">Hydrolase</keyword>
<dbReference type="AlphaFoldDB" id="A0A133KTI9"/>
<dbReference type="InterPro" id="IPR000086">
    <property type="entry name" value="NUDIX_hydrolase_dom"/>
</dbReference>
<proteinExistence type="predicted"/>
<dbReference type="Gene3D" id="3.90.79.10">
    <property type="entry name" value="Nucleoside Triphosphate Pyrophosphohydrolase"/>
    <property type="match status" value="1"/>
</dbReference>
<comment type="caution">
    <text evidence="3">The sequence shown here is derived from an EMBL/GenBank/DDBJ whole genome shotgun (WGS) entry which is preliminary data.</text>
</comment>
<dbReference type="NCBIfam" id="TIGR02705">
    <property type="entry name" value="nudix_YtkD"/>
    <property type="match status" value="1"/>
</dbReference>
<dbReference type="PATRIC" id="fig|1398.22.peg.1588"/>
<dbReference type="PROSITE" id="PS51462">
    <property type="entry name" value="NUDIX"/>
    <property type="match status" value="1"/>
</dbReference>